<dbReference type="PROSITE" id="PS51257">
    <property type="entry name" value="PROKAR_LIPOPROTEIN"/>
    <property type="match status" value="1"/>
</dbReference>
<keyword evidence="1" id="KW-0732">Signal</keyword>
<evidence type="ECO:0000313" key="3">
    <source>
        <dbReference type="EMBL" id="MBG0740325.1"/>
    </source>
</evidence>
<proteinExistence type="predicted"/>
<dbReference type="InterPro" id="IPR007210">
    <property type="entry name" value="ABC_Gly_betaine_transp_sub-bd"/>
</dbReference>
<organism evidence="3 4">
    <name type="scientific">Arthrobacter terrae</name>
    <dbReference type="NCBI Taxonomy" id="2935737"/>
    <lineage>
        <taxon>Bacteria</taxon>
        <taxon>Bacillati</taxon>
        <taxon>Actinomycetota</taxon>
        <taxon>Actinomycetes</taxon>
        <taxon>Micrococcales</taxon>
        <taxon>Micrococcaceae</taxon>
        <taxon>Arthrobacter</taxon>
    </lineage>
</organism>
<feature type="signal peptide" evidence="1">
    <location>
        <begin position="1"/>
        <end position="31"/>
    </location>
</feature>
<gene>
    <name evidence="3" type="ORF">IV500_13135</name>
</gene>
<dbReference type="SUPFAM" id="SSF53850">
    <property type="entry name" value="Periplasmic binding protein-like II"/>
    <property type="match status" value="1"/>
</dbReference>
<evidence type="ECO:0000256" key="1">
    <source>
        <dbReference type="SAM" id="SignalP"/>
    </source>
</evidence>
<dbReference type="EMBL" id="JADNYM010000016">
    <property type="protein sequence ID" value="MBG0740325.1"/>
    <property type="molecule type" value="Genomic_DNA"/>
</dbReference>
<feature type="domain" description="ABC-type glycine betaine transport system substrate-binding" evidence="2">
    <location>
        <begin position="51"/>
        <end position="310"/>
    </location>
</feature>
<dbReference type="Gene3D" id="3.40.190.120">
    <property type="entry name" value="Osmoprotection protein (prox), domain 2"/>
    <property type="match status" value="1"/>
</dbReference>
<evidence type="ECO:0000313" key="4">
    <source>
        <dbReference type="Proteomes" id="UP000655366"/>
    </source>
</evidence>
<dbReference type="RefSeq" id="WP_196397262.1">
    <property type="nucleotide sequence ID" value="NZ_JADNYM010000016.1"/>
</dbReference>
<dbReference type="AlphaFoldDB" id="A0A931CPU4"/>
<dbReference type="GO" id="GO:0022857">
    <property type="term" value="F:transmembrane transporter activity"/>
    <property type="evidence" value="ECO:0007669"/>
    <property type="project" value="InterPro"/>
</dbReference>
<dbReference type="Proteomes" id="UP000655366">
    <property type="component" value="Unassembled WGS sequence"/>
</dbReference>
<reference evidence="3 4" key="1">
    <citation type="submission" date="2020-11" db="EMBL/GenBank/DDBJ databases">
        <title>Arthrobacter antarcticus sp. nov., isolated from Antarctic Soil.</title>
        <authorList>
            <person name="Li J."/>
        </authorList>
    </citation>
    <scope>NUCLEOTIDE SEQUENCE [LARGE SCALE GENOMIC DNA]</scope>
    <source>
        <strain evidence="3 4">Z1-20</strain>
    </source>
</reference>
<evidence type="ECO:0000259" key="2">
    <source>
        <dbReference type="Pfam" id="PF04069"/>
    </source>
</evidence>
<accession>A0A931CPU4</accession>
<dbReference type="GO" id="GO:0043190">
    <property type="term" value="C:ATP-binding cassette (ABC) transporter complex"/>
    <property type="evidence" value="ECO:0007669"/>
    <property type="project" value="InterPro"/>
</dbReference>
<protein>
    <submittedName>
        <fullName evidence="3">ABC transporter substrate-binding protein</fullName>
    </submittedName>
</protein>
<keyword evidence="4" id="KW-1185">Reference proteome</keyword>
<feature type="chain" id="PRO_5039205198" evidence="1">
    <location>
        <begin position="32"/>
        <end position="316"/>
    </location>
</feature>
<sequence>MTHIQRRMIARRAVFGLAAGISLTLTLSACGGGGSPLSDSATSAAAGSGGSVIVGSADFPENATIAEIYAGALNAAGVTATTKLNIGSREIYYPALLDGSIDIIPDYTGNLLTKIDPSNTATDADRIVKALKAKLDPGLSVLDPAKAEDKDAMVVTKVTAQKYNLKSIEDLAKVCDKLTLGAPPEFAERSNGLAGLKSKYNCVPADFKKLPSGPVTVKALTSDDVQFADIFTTTPDIVDQDLVVLADPKGNWAAQQVIPLVKTDKVSDTAKAALNKVSSLLTTDDLISLNRKVSGEQKMDPKAAAETWLKDKGITK</sequence>
<dbReference type="Gene3D" id="3.40.190.10">
    <property type="entry name" value="Periplasmic binding protein-like II"/>
    <property type="match status" value="1"/>
</dbReference>
<name>A0A931CPU4_9MICC</name>
<comment type="caution">
    <text evidence="3">The sequence shown here is derived from an EMBL/GenBank/DDBJ whole genome shotgun (WGS) entry which is preliminary data.</text>
</comment>
<dbReference type="CDD" id="cd13606">
    <property type="entry name" value="PBP2_ProX_like"/>
    <property type="match status" value="1"/>
</dbReference>
<dbReference type="Pfam" id="PF04069">
    <property type="entry name" value="OpuAC"/>
    <property type="match status" value="1"/>
</dbReference>